<protein>
    <recommendedName>
        <fullName evidence="3">DUF3108 domain-containing protein</fullName>
    </recommendedName>
</protein>
<dbReference type="EMBL" id="RQGD01000022">
    <property type="protein sequence ID" value="TGL60278.1"/>
    <property type="molecule type" value="Genomic_DNA"/>
</dbReference>
<keyword evidence="2" id="KW-1185">Reference proteome</keyword>
<organism evidence="1 2">
    <name type="scientific">Leptospira ognonensis</name>
    <dbReference type="NCBI Taxonomy" id="2484945"/>
    <lineage>
        <taxon>Bacteria</taxon>
        <taxon>Pseudomonadati</taxon>
        <taxon>Spirochaetota</taxon>
        <taxon>Spirochaetia</taxon>
        <taxon>Leptospirales</taxon>
        <taxon>Leptospiraceae</taxon>
        <taxon>Leptospira</taxon>
    </lineage>
</organism>
<evidence type="ECO:0000313" key="1">
    <source>
        <dbReference type="EMBL" id="TGL60278.1"/>
    </source>
</evidence>
<sequence length="243" mass="28688">MLRKIIFMVIVFPSFFPIWGEKPKYQYFGKAYDLKTGTFIYSDNHQEFFREGKHSHSEISYKDAKGVEFGKKHIEFFPNTNLPTFRTDDFRDGYLEGAEVKGKSVKVFFRRKLEDPISEKTLAPRQPAVMDGGFDYFVRENWERLANGERMAFRFLAPVQLDDYAFAVEKIKEDLWKGRSALFLRLEIDNFVLKRIVNPFLLVYDVKTKRILQFDGLSNINDEKGKSLKVRIVYDYPKEILLD</sequence>
<reference evidence="1" key="1">
    <citation type="journal article" date="2019" name="PLoS Negl. Trop. Dis.">
        <title>Revisiting the worldwide diversity of Leptospira species in the environment.</title>
        <authorList>
            <person name="Vincent A.T."/>
            <person name="Schiettekatte O."/>
            <person name="Bourhy P."/>
            <person name="Veyrier F.J."/>
            <person name="Picardeau M."/>
        </authorList>
    </citation>
    <scope>NUCLEOTIDE SEQUENCE [LARGE SCALE GENOMIC DNA]</scope>
    <source>
        <strain evidence="1">201702476</strain>
    </source>
</reference>
<accession>A0A4R9K6L5</accession>
<evidence type="ECO:0008006" key="3">
    <source>
        <dbReference type="Google" id="ProtNLM"/>
    </source>
</evidence>
<dbReference type="RefSeq" id="WP_135623203.1">
    <property type="nucleotide sequence ID" value="NZ_RQGD01000022.1"/>
</dbReference>
<proteinExistence type="predicted"/>
<comment type="caution">
    <text evidence="1">The sequence shown here is derived from an EMBL/GenBank/DDBJ whole genome shotgun (WGS) entry which is preliminary data.</text>
</comment>
<dbReference type="OrthoDB" id="1491713at2"/>
<gene>
    <name evidence="1" type="ORF">EHQ58_07195</name>
</gene>
<evidence type="ECO:0000313" key="2">
    <source>
        <dbReference type="Proteomes" id="UP000297693"/>
    </source>
</evidence>
<name>A0A4R9K6L5_9LEPT</name>
<dbReference type="Proteomes" id="UP000297693">
    <property type="component" value="Unassembled WGS sequence"/>
</dbReference>
<dbReference type="AlphaFoldDB" id="A0A4R9K6L5"/>